<keyword evidence="2" id="KW-1185">Reference proteome</keyword>
<accession>A0ABN9GXI5</accession>
<feature type="non-terminal residue" evidence="1">
    <location>
        <position position="37"/>
    </location>
</feature>
<dbReference type="Proteomes" id="UP001162483">
    <property type="component" value="Unassembled WGS sequence"/>
</dbReference>
<comment type="caution">
    <text evidence="1">The sequence shown here is derived from an EMBL/GenBank/DDBJ whole genome shotgun (WGS) entry which is preliminary data.</text>
</comment>
<dbReference type="EMBL" id="CATNWA010019599">
    <property type="protein sequence ID" value="CAI9614060.1"/>
    <property type="molecule type" value="Genomic_DNA"/>
</dbReference>
<sequence length="37" mass="4057">MTRDCGHTTVQEIPETVDILGKPWGIHEGGGSELKTY</sequence>
<proteinExistence type="predicted"/>
<reference evidence="1" key="1">
    <citation type="submission" date="2023-05" db="EMBL/GenBank/DDBJ databases">
        <authorList>
            <person name="Stuckert A."/>
        </authorList>
    </citation>
    <scope>NUCLEOTIDE SEQUENCE</scope>
</reference>
<evidence type="ECO:0000313" key="2">
    <source>
        <dbReference type="Proteomes" id="UP001162483"/>
    </source>
</evidence>
<gene>
    <name evidence="1" type="ORF">SPARVUS_LOCUS14999822</name>
</gene>
<name>A0ABN9GXI5_9NEOB</name>
<evidence type="ECO:0000313" key="1">
    <source>
        <dbReference type="EMBL" id="CAI9614060.1"/>
    </source>
</evidence>
<organism evidence="1 2">
    <name type="scientific">Staurois parvus</name>
    <dbReference type="NCBI Taxonomy" id="386267"/>
    <lineage>
        <taxon>Eukaryota</taxon>
        <taxon>Metazoa</taxon>
        <taxon>Chordata</taxon>
        <taxon>Craniata</taxon>
        <taxon>Vertebrata</taxon>
        <taxon>Euteleostomi</taxon>
        <taxon>Amphibia</taxon>
        <taxon>Batrachia</taxon>
        <taxon>Anura</taxon>
        <taxon>Neobatrachia</taxon>
        <taxon>Ranoidea</taxon>
        <taxon>Ranidae</taxon>
        <taxon>Staurois</taxon>
    </lineage>
</organism>
<protein>
    <submittedName>
        <fullName evidence="1">Uncharacterized protein</fullName>
    </submittedName>
</protein>